<dbReference type="Proteomes" id="UP001445335">
    <property type="component" value="Unassembled WGS sequence"/>
</dbReference>
<dbReference type="Gene3D" id="3.40.50.720">
    <property type="entry name" value="NAD(P)-binding Rossmann-like Domain"/>
    <property type="match status" value="1"/>
</dbReference>
<dbReference type="Pfam" id="PF13380">
    <property type="entry name" value="CoA_binding_2"/>
    <property type="match status" value="1"/>
</dbReference>
<comment type="caution">
    <text evidence="2">The sequence shown here is derived from an EMBL/GenBank/DDBJ whole genome shotgun (WGS) entry which is preliminary data.</text>
</comment>
<evidence type="ECO:0000313" key="2">
    <source>
        <dbReference type="EMBL" id="KAK9843999.1"/>
    </source>
</evidence>
<dbReference type="PANTHER" id="PTHR33303">
    <property type="entry name" value="CYTOPLASMIC PROTEIN-RELATED"/>
    <property type="match status" value="1"/>
</dbReference>
<reference evidence="2 3" key="1">
    <citation type="journal article" date="2024" name="Nat. Commun.">
        <title>Phylogenomics reveals the evolutionary origins of lichenization in chlorophyte algae.</title>
        <authorList>
            <person name="Puginier C."/>
            <person name="Libourel C."/>
            <person name="Otte J."/>
            <person name="Skaloud P."/>
            <person name="Haon M."/>
            <person name="Grisel S."/>
            <person name="Petersen M."/>
            <person name="Berrin J.G."/>
            <person name="Delaux P.M."/>
            <person name="Dal Grande F."/>
            <person name="Keller J."/>
        </authorList>
    </citation>
    <scope>NUCLEOTIDE SEQUENCE [LARGE SCALE GENOMIC DNA]</scope>
    <source>
        <strain evidence="2 3">SAG 245.80</strain>
    </source>
</reference>
<proteinExistence type="predicted"/>
<gene>
    <name evidence="2" type="ORF">WJX81_001627</name>
</gene>
<sequence>MSGEAWRTHIVSRPDEAVEIAGKAQLVGVLGIAPEAKADRPAHFVAKAVQASGARVIPIPVYYPDATTILGERVYRKVADVPERPLDVLDVFRRPEDLHLHLDDIIQAKPKVVWLQSGITEPAFEEELARAGIRVVADRCLKVDRAHALSRL</sequence>
<dbReference type="PANTHER" id="PTHR33303:SF2">
    <property type="entry name" value="COA-BINDING DOMAIN-CONTAINING PROTEIN"/>
    <property type="match status" value="1"/>
</dbReference>
<organism evidence="2 3">
    <name type="scientific">Elliptochloris bilobata</name>
    <dbReference type="NCBI Taxonomy" id="381761"/>
    <lineage>
        <taxon>Eukaryota</taxon>
        <taxon>Viridiplantae</taxon>
        <taxon>Chlorophyta</taxon>
        <taxon>core chlorophytes</taxon>
        <taxon>Trebouxiophyceae</taxon>
        <taxon>Trebouxiophyceae incertae sedis</taxon>
        <taxon>Elliptochloris clade</taxon>
        <taxon>Elliptochloris</taxon>
    </lineage>
</organism>
<feature type="domain" description="CoA-binding" evidence="1">
    <location>
        <begin position="29"/>
        <end position="144"/>
    </location>
</feature>
<dbReference type="EMBL" id="JALJOU010000004">
    <property type="protein sequence ID" value="KAK9843999.1"/>
    <property type="molecule type" value="Genomic_DNA"/>
</dbReference>
<dbReference type="InterPro" id="IPR036291">
    <property type="entry name" value="NAD(P)-bd_dom_sf"/>
</dbReference>
<dbReference type="AlphaFoldDB" id="A0AAW1SEL0"/>
<evidence type="ECO:0000313" key="3">
    <source>
        <dbReference type="Proteomes" id="UP001445335"/>
    </source>
</evidence>
<dbReference type="SUPFAM" id="SSF51735">
    <property type="entry name" value="NAD(P)-binding Rossmann-fold domains"/>
    <property type="match status" value="1"/>
</dbReference>
<dbReference type="InterPro" id="IPR003781">
    <property type="entry name" value="CoA-bd"/>
</dbReference>
<keyword evidence="3" id="KW-1185">Reference proteome</keyword>
<evidence type="ECO:0000259" key="1">
    <source>
        <dbReference type="Pfam" id="PF13380"/>
    </source>
</evidence>
<protein>
    <recommendedName>
        <fullName evidence="1">CoA-binding domain-containing protein</fullName>
    </recommendedName>
</protein>
<name>A0AAW1SEL0_9CHLO</name>
<accession>A0AAW1SEL0</accession>